<keyword evidence="1" id="KW-0472">Membrane</keyword>
<dbReference type="EMBL" id="CM017690">
    <property type="protein sequence ID" value="TYH24216.1"/>
    <property type="molecule type" value="Genomic_DNA"/>
</dbReference>
<organism evidence="2 3">
    <name type="scientific">Gossypium darwinii</name>
    <name type="common">Darwin's cotton</name>
    <name type="synonym">Gossypium barbadense var. darwinii</name>
    <dbReference type="NCBI Taxonomy" id="34276"/>
    <lineage>
        <taxon>Eukaryota</taxon>
        <taxon>Viridiplantae</taxon>
        <taxon>Streptophyta</taxon>
        <taxon>Embryophyta</taxon>
        <taxon>Tracheophyta</taxon>
        <taxon>Spermatophyta</taxon>
        <taxon>Magnoliopsida</taxon>
        <taxon>eudicotyledons</taxon>
        <taxon>Gunneridae</taxon>
        <taxon>Pentapetalae</taxon>
        <taxon>rosids</taxon>
        <taxon>malvids</taxon>
        <taxon>Malvales</taxon>
        <taxon>Malvaceae</taxon>
        <taxon>Malvoideae</taxon>
        <taxon>Gossypium</taxon>
    </lineage>
</organism>
<dbReference type="Proteomes" id="UP000323506">
    <property type="component" value="Chromosome A03"/>
</dbReference>
<gene>
    <name evidence="2" type="ORF">ES288_A03G073800v1</name>
</gene>
<sequence>MNKTGVISGFSIFIYYLTYCLQFLEPDTLLKVLLKRILG</sequence>
<reference evidence="2 3" key="1">
    <citation type="submission" date="2019-06" db="EMBL/GenBank/DDBJ databases">
        <title>WGS assembly of Gossypium darwinii.</title>
        <authorList>
            <person name="Chen Z.J."/>
            <person name="Sreedasyam A."/>
            <person name="Ando A."/>
            <person name="Song Q."/>
            <person name="De L."/>
            <person name="Hulse-Kemp A."/>
            <person name="Ding M."/>
            <person name="Ye W."/>
            <person name="Kirkbride R."/>
            <person name="Jenkins J."/>
            <person name="Plott C."/>
            <person name="Lovell J."/>
            <person name="Lin Y.-M."/>
            <person name="Vaughn R."/>
            <person name="Liu B."/>
            <person name="Li W."/>
            <person name="Simpson S."/>
            <person name="Scheffler B."/>
            <person name="Saski C."/>
            <person name="Grover C."/>
            <person name="Hu G."/>
            <person name="Conover J."/>
            <person name="Carlson J."/>
            <person name="Shu S."/>
            <person name="Boston L."/>
            <person name="Williams M."/>
            <person name="Peterson D."/>
            <person name="Mcgee K."/>
            <person name="Jones D."/>
            <person name="Wendel J."/>
            <person name="Stelly D."/>
            <person name="Grimwood J."/>
            <person name="Schmutz J."/>
        </authorList>
    </citation>
    <scope>NUCLEOTIDE SEQUENCE [LARGE SCALE GENOMIC DNA]</scope>
    <source>
        <strain evidence="2">1808015.09</strain>
    </source>
</reference>
<dbReference type="AlphaFoldDB" id="A0A5D2H3Q8"/>
<keyword evidence="1" id="KW-0812">Transmembrane</keyword>
<evidence type="ECO:0000256" key="1">
    <source>
        <dbReference type="SAM" id="Phobius"/>
    </source>
</evidence>
<evidence type="ECO:0000313" key="3">
    <source>
        <dbReference type="Proteomes" id="UP000323506"/>
    </source>
</evidence>
<keyword evidence="1" id="KW-1133">Transmembrane helix</keyword>
<protein>
    <submittedName>
        <fullName evidence="2">Uncharacterized protein</fullName>
    </submittedName>
</protein>
<evidence type="ECO:0000313" key="2">
    <source>
        <dbReference type="EMBL" id="TYH24216.1"/>
    </source>
</evidence>
<accession>A0A5D2H3Q8</accession>
<feature type="transmembrane region" description="Helical" evidence="1">
    <location>
        <begin position="6"/>
        <end position="24"/>
    </location>
</feature>
<name>A0A5D2H3Q8_GOSDA</name>
<keyword evidence="3" id="KW-1185">Reference proteome</keyword>
<proteinExistence type="predicted"/>